<feature type="region of interest" description="Disordered" evidence="1">
    <location>
        <begin position="26"/>
        <end position="47"/>
    </location>
</feature>
<protein>
    <submittedName>
        <fullName evidence="2">Uncharacterized protein</fullName>
    </submittedName>
</protein>
<sequence>MTASVTIEQAQRLREAETRWLRQSADRLRAAHARPAAARTERQEDES</sequence>
<comment type="caution">
    <text evidence="2">The sequence shown here is derived from an EMBL/GenBank/DDBJ whole genome shotgun (WGS) entry which is preliminary data.</text>
</comment>
<gene>
    <name evidence="2" type="ORF">FHU40_005249</name>
</gene>
<name>A0A7W4Z3U9_9ACTN</name>
<dbReference type="RefSeq" id="WP_183595392.1">
    <property type="nucleotide sequence ID" value="NZ_JACHWR010000007.1"/>
</dbReference>
<proteinExistence type="predicted"/>
<reference evidence="2 3" key="1">
    <citation type="submission" date="2020-08" db="EMBL/GenBank/DDBJ databases">
        <title>Sequencing the genomes of 1000 actinobacteria strains.</title>
        <authorList>
            <person name="Klenk H.-P."/>
        </authorList>
    </citation>
    <scope>NUCLEOTIDE SEQUENCE [LARGE SCALE GENOMIC DNA]</scope>
    <source>
        <strain evidence="2 3">DSM 105498</strain>
    </source>
</reference>
<evidence type="ECO:0000313" key="2">
    <source>
        <dbReference type="EMBL" id="MBB3045392.1"/>
    </source>
</evidence>
<organism evidence="2 3">
    <name type="scientific">Nocardioides soli</name>
    <dbReference type="NCBI Taxonomy" id="1036020"/>
    <lineage>
        <taxon>Bacteria</taxon>
        <taxon>Bacillati</taxon>
        <taxon>Actinomycetota</taxon>
        <taxon>Actinomycetes</taxon>
        <taxon>Propionibacteriales</taxon>
        <taxon>Nocardioidaceae</taxon>
        <taxon>Nocardioides</taxon>
    </lineage>
</organism>
<keyword evidence="3" id="KW-1185">Reference proteome</keyword>
<evidence type="ECO:0000313" key="3">
    <source>
        <dbReference type="Proteomes" id="UP000589626"/>
    </source>
</evidence>
<dbReference type="AlphaFoldDB" id="A0A7W4Z3U9"/>
<accession>A0A7W4Z3U9</accession>
<dbReference type="Proteomes" id="UP000589626">
    <property type="component" value="Unassembled WGS sequence"/>
</dbReference>
<evidence type="ECO:0000256" key="1">
    <source>
        <dbReference type="SAM" id="MobiDB-lite"/>
    </source>
</evidence>
<dbReference type="EMBL" id="JACHWR010000007">
    <property type="protein sequence ID" value="MBB3045392.1"/>
    <property type="molecule type" value="Genomic_DNA"/>
</dbReference>